<dbReference type="InterPro" id="IPR011701">
    <property type="entry name" value="MFS"/>
</dbReference>
<accession>A0AAW9IWY5</accession>
<feature type="transmembrane region" description="Helical" evidence="6">
    <location>
        <begin position="157"/>
        <end position="180"/>
    </location>
</feature>
<dbReference type="CDD" id="cd17370">
    <property type="entry name" value="MFS_MJ1317_like"/>
    <property type="match status" value="1"/>
</dbReference>
<evidence type="ECO:0000256" key="1">
    <source>
        <dbReference type="ARBA" id="ARBA00004651"/>
    </source>
</evidence>
<keyword evidence="3 6" id="KW-0812">Transmembrane</keyword>
<name>A0AAW9IWY5_CLOPF</name>
<dbReference type="InterPro" id="IPR020846">
    <property type="entry name" value="MFS_dom"/>
</dbReference>
<evidence type="ECO:0000313" key="8">
    <source>
        <dbReference type="EMBL" id="MDZ5034434.1"/>
    </source>
</evidence>
<dbReference type="Pfam" id="PF07690">
    <property type="entry name" value="MFS_1"/>
    <property type="match status" value="1"/>
</dbReference>
<dbReference type="PROSITE" id="PS50850">
    <property type="entry name" value="MFS"/>
    <property type="match status" value="1"/>
</dbReference>
<dbReference type="PANTHER" id="PTHR23518">
    <property type="entry name" value="C-METHYLTRANSFERASE"/>
    <property type="match status" value="1"/>
</dbReference>
<dbReference type="GO" id="GO:0022857">
    <property type="term" value="F:transmembrane transporter activity"/>
    <property type="evidence" value="ECO:0007669"/>
    <property type="project" value="InterPro"/>
</dbReference>
<dbReference type="InterPro" id="IPR036259">
    <property type="entry name" value="MFS_trans_sf"/>
</dbReference>
<comment type="caution">
    <text evidence="8">The sequence shown here is derived from an EMBL/GenBank/DDBJ whole genome shotgun (WGS) entry which is preliminary data.</text>
</comment>
<gene>
    <name evidence="8" type="ORF">GNF81_17165</name>
</gene>
<protein>
    <submittedName>
        <fullName evidence="8">MFS transporter</fullName>
    </submittedName>
</protein>
<evidence type="ECO:0000256" key="3">
    <source>
        <dbReference type="ARBA" id="ARBA00022692"/>
    </source>
</evidence>
<dbReference type="EMBL" id="WNVG01000542">
    <property type="protein sequence ID" value="MDZ5034434.1"/>
    <property type="molecule type" value="Genomic_DNA"/>
</dbReference>
<feature type="transmembrane region" description="Helical" evidence="6">
    <location>
        <begin position="76"/>
        <end position="92"/>
    </location>
</feature>
<keyword evidence="4 6" id="KW-1133">Transmembrane helix</keyword>
<evidence type="ECO:0000259" key="7">
    <source>
        <dbReference type="PROSITE" id="PS50850"/>
    </source>
</evidence>
<dbReference type="GO" id="GO:0005886">
    <property type="term" value="C:plasma membrane"/>
    <property type="evidence" value="ECO:0007669"/>
    <property type="project" value="UniProtKB-SubCell"/>
</dbReference>
<keyword evidence="2" id="KW-0813">Transport</keyword>
<comment type="subcellular location">
    <subcellularLocation>
        <location evidence="1">Cell membrane</location>
        <topology evidence="1">Multi-pass membrane protein</topology>
    </subcellularLocation>
</comment>
<proteinExistence type="predicted"/>
<dbReference type="PANTHER" id="PTHR23518:SF2">
    <property type="entry name" value="MAJOR FACILITATOR SUPERFAMILY TRANSPORTER"/>
    <property type="match status" value="1"/>
</dbReference>
<evidence type="ECO:0000256" key="2">
    <source>
        <dbReference type="ARBA" id="ARBA00022448"/>
    </source>
</evidence>
<organism evidence="8 9">
    <name type="scientific">Clostridium perfringens</name>
    <dbReference type="NCBI Taxonomy" id="1502"/>
    <lineage>
        <taxon>Bacteria</taxon>
        <taxon>Bacillati</taxon>
        <taxon>Bacillota</taxon>
        <taxon>Clostridia</taxon>
        <taxon>Eubacteriales</taxon>
        <taxon>Clostridiaceae</taxon>
        <taxon>Clostridium</taxon>
    </lineage>
</organism>
<evidence type="ECO:0000256" key="5">
    <source>
        <dbReference type="ARBA" id="ARBA00023136"/>
    </source>
</evidence>
<dbReference type="Proteomes" id="UP001289066">
    <property type="component" value="Unassembled WGS sequence"/>
</dbReference>
<evidence type="ECO:0000313" key="9">
    <source>
        <dbReference type="Proteomes" id="UP001289066"/>
    </source>
</evidence>
<dbReference type="SUPFAM" id="SSF103473">
    <property type="entry name" value="MFS general substrate transporter"/>
    <property type="match status" value="1"/>
</dbReference>
<feature type="transmembrane region" description="Helical" evidence="6">
    <location>
        <begin position="126"/>
        <end position="145"/>
    </location>
</feature>
<dbReference type="Gene3D" id="1.20.1250.20">
    <property type="entry name" value="MFS general substrate transporter like domains"/>
    <property type="match status" value="1"/>
</dbReference>
<evidence type="ECO:0000256" key="4">
    <source>
        <dbReference type="ARBA" id="ARBA00022989"/>
    </source>
</evidence>
<sequence length="198" mass="21576">VSMLNDFSSEITVRTLPLFLANVLGVKTSIIGLIEGIADTTATLLKIFSGYISDKIGKRKNLVTIGYGLSTLSKPLLYFANSWFFVLIIRFMDRVGKGIRTSPKDALISESSSKINRGKSFGFNRAADQLGAVLGLLGASLLLYLTSKGIGTMTANIYKKLVFISTIPALFSVLLIILFIKDVKKPEGKSTIMPSFRL</sequence>
<dbReference type="AlphaFoldDB" id="A0AAW9IWY5"/>
<reference evidence="8" key="1">
    <citation type="submission" date="2019-11" db="EMBL/GenBank/DDBJ databases">
        <title>Characterization of Clostridium perfringens isolates from swine manure treated agricultural soils.</title>
        <authorList>
            <person name="Wushke S.T."/>
        </authorList>
    </citation>
    <scope>NUCLEOTIDE SEQUENCE</scope>
    <source>
        <strain evidence="8">X15</strain>
    </source>
</reference>
<feature type="domain" description="Major facilitator superfamily (MFS) profile" evidence="7">
    <location>
        <begin position="1"/>
        <end position="198"/>
    </location>
</feature>
<keyword evidence="5 6" id="KW-0472">Membrane</keyword>
<feature type="non-terminal residue" evidence="8">
    <location>
        <position position="1"/>
    </location>
</feature>
<evidence type="ECO:0000256" key="6">
    <source>
        <dbReference type="SAM" id="Phobius"/>
    </source>
</evidence>
<feature type="non-terminal residue" evidence="8">
    <location>
        <position position="198"/>
    </location>
</feature>